<reference evidence="3" key="1">
    <citation type="journal article" date="2019" name="Int. J. Syst. Evol. Microbiol.">
        <title>The Global Catalogue of Microorganisms (GCM) 10K type strain sequencing project: providing services to taxonomists for standard genome sequencing and annotation.</title>
        <authorList>
            <consortium name="The Broad Institute Genomics Platform"/>
            <consortium name="The Broad Institute Genome Sequencing Center for Infectious Disease"/>
            <person name="Wu L."/>
            <person name="Ma J."/>
        </authorList>
    </citation>
    <scope>NUCLEOTIDE SEQUENCE [LARGE SCALE GENOMIC DNA]</scope>
    <source>
        <strain evidence="3">CCUG 66188</strain>
    </source>
</reference>
<accession>A0ABV9KSW9</accession>
<dbReference type="SMART" id="SM00530">
    <property type="entry name" value="HTH_XRE"/>
    <property type="match status" value="1"/>
</dbReference>
<dbReference type="Proteomes" id="UP001596023">
    <property type="component" value="Unassembled WGS sequence"/>
</dbReference>
<dbReference type="SUPFAM" id="SSF47413">
    <property type="entry name" value="lambda repressor-like DNA-binding domains"/>
    <property type="match status" value="1"/>
</dbReference>
<comment type="caution">
    <text evidence="2">The sequence shown here is derived from an EMBL/GenBank/DDBJ whole genome shotgun (WGS) entry which is preliminary data.</text>
</comment>
<protein>
    <submittedName>
        <fullName evidence="2">Helix-turn-helix domain-containing protein</fullName>
    </submittedName>
</protein>
<dbReference type="RefSeq" id="WP_379994205.1">
    <property type="nucleotide sequence ID" value="NZ_JBHSGN010000041.1"/>
</dbReference>
<proteinExistence type="predicted"/>
<sequence length="109" mass="12567">MYLLYNFDIDSVEDIQKVLAQNLQNRRLEKGLSRNTLSEISGIPAATIAKFEQKYTISLASYIALTKALGYAKDIKELLSQPIYNTMEELELINQNKRRKRGRRNETGK</sequence>
<keyword evidence="3" id="KW-1185">Reference proteome</keyword>
<dbReference type="InterPro" id="IPR001387">
    <property type="entry name" value="Cro/C1-type_HTH"/>
</dbReference>
<organism evidence="2 3">
    <name type="scientific">Dysgonomonas termitidis</name>
    <dbReference type="NCBI Taxonomy" id="1516126"/>
    <lineage>
        <taxon>Bacteria</taxon>
        <taxon>Pseudomonadati</taxon>
        <taxon>Bacteroidota</taxon>
        <taxon>Bacteroidia</taxon>
        <taxon>Bacteroidales</taxon>
        <taxon>Dysgonomonadaceae</taxon>
        <taxon>Dysgonomonas</taxon>
    </lineage>
</organism>
<dbReference type="CDD" id="cd00093">
    <property type="entry name" value="HTH_XRE"/>
    <property type="match status" value="1"/>
</dbReference>
<dbReference type="Pfam" id="PF01381">
    <property type="entry name" value="HTH_3"/>
    <property type="match status" value="1"/>
</dbReference>
<feature type="domain" description="HTH cro/C1-type" evidence="1">
    <location>
        <begin position="23"/>
        <end position="78"/>
    </location>
</feature>
<name>A0ABV9KSW9_9BACT</name>
<evidence type="ECO:0000259" key="1">
    <source>
        <dbReference type="PROSITE" id="PS50943"/>
    </source>
</evidence>
<dbReference type="PROSITE" id="PS50943">
    <property type="entry name" value="HTH_CROC1"/>
    <property type="match status" value="1"/>
</dbReference>
<dbReference type="InterPro" id="IPR010982">
    <property type="entry name" value="Lambda_DNA-bd_dom_sf"/>
</dbReference>
<dbReference type="Gene3D" id="1.10.260.40">
    <property type="entry name" value="lambda repressor-like DNA-binding domains"/>
    <property type="match status" value="1"/>
</dbReference>
<dbReference type="EMBL" id="JBHSGN010000041">
    <property type="protein sequence ID" value="MFC4672977.1"/>
    <property type="molecule type" value="Genomic_DNA"/>
</dbReference>
<gene>
    <name evidence="2" type="ORF">ACFO6W_04665</name>
</gene>
<evidence type="ECO:0000313" key="2">
    <source>
        <dbReference type="EMBL" id="MFC4672977.1"/>
    </source>
</evidence>
<evidence type="ECO:0000313" key="3">
    <source>
        <dbReference type="Proteomes" id="UP001596023"/>
    </source>
</evidence>